<evidence type="ECO:0000313" key="1">
    <source>
        <dbReference type="EMBL" id="MBB2147955.1"/>
    </source>
</evidence>
<gene>
    <name evidence="1" type="ORF">GM920_03420</name>
</gene>
<evidence type="ECO:0008006" key="3">
    <source>
        <dbReference type="Google" id="ProtNLM"/>
    </source>
</evidence>
<dbReference type="EMBL" id="WNXC01000001">
    <property type="protein sequence ID" value="MBB2147955.1"/>
    <property type="molecule type" value="Genomic_DNA"/>
</dbReference>
<proteinExistence type="predicted"/>
<dbReference type="RefSeq" id="WP_182953421.1">
    <property type="nucleotide sequence ID" value="NZ_WNXC01000001.1"/>
</dbReference>
<reference evidence="1 2" key="1">
    <citation type="submission" date="2019-11" db="EMBL/GenBank/DDBJ databases">
        <title>Description of Pedobacter sp. LMG 31462T.</title>
        <authorList>
            <person name="Carlier A."/>
            <person name="Qi S."/>
            <person name="Vandamme P."/>
        </authorList>
    </citation>
    <scope>NUCLEOTIDE SEQUENCE [LARGE SCALE GENOMIC DNA]</scope>
    <source>
        <strain evidence="1 2">LMG 31462</strain>
    </source>
</reference>
<name>A0ABR6ERS4_9SPHI</name>
<comment type="caution">
    <text evidence="1">The sequence shown here is derived from an EMBL/GenBank/DDBJ whole genome shotgun (WGS) entry which is preliminary data.</text>
</comment>
<organism evidence="1 2">
    <name type="scientific">Pedobacter gandavensis</name>
    <dbReference type="NCBI Taxonomy" id="2679963"/>
    <lineage>
        <taxon>Bacteria</taxon>
        <taxon>Pseudomonadati</taxon>
        <taxon>Bacteroidota</taxon>
        <taxon>Sphingobacteriia</taxon>
        <taxon>Sphingobacteriales</taxon>
        <taxon>Sphingobacteriaceae</taxon>
        <taxon>Pedobacter</taxon>
    </lineage>
</organism>
<protein>
    <recommendedName>
        <fullName evidence="3">Adhesin</fullName>
    </recommendedName>
</protein>
<dbReference type="Proteomes" id="UP000636110">
    <property type="component" value="Unassembled WGS sequence"/>
</dbReference>
<evidence type="ECO:0000313" key="2">
    <source>
        <dbReference type="Proteomes" id="UP000636110"/>
    </source>
</evidence>
<sequence length="260" mass="29270">MTFSNKINQTRAQLKGYFRKGKIPTETQYAALIDSVVNKVDDGFLKDEEFGFHIQSTGKSKTFASLFPDNNAIDPFFVISKDQAKPKNLKLQPYVKGDDNENFSFYFGANGNLGLGKPAADKIKLEVAGFVGMQGRAGTFRAGKFPADGQWHTIVKDLNNCHAYEVMARAGAKGKGKFALMQATALGVYGKRGSKIKKTRTCYGFCWNHLNLRWIGTTHNYALQIRTNSNYGHHAQIFFKVSQLWNDHEFLDEGYFHKND</sequence>
<accession>A0ABR6ERS4</accession>
<keyword evidence="2" id="KW-1185">Reference proteome</keyword>